<evidence type="ECO:0000313" key="4">
    <source>
        <dbReference type="EMBL" id="OUR97171.1"/>
    </source>
</evidence>
<sequence length="707" mass="81673">MKLVQFIFLSVVLYLSTKVFAANHFENFSVIDSSKLDSLYGNQRMRNKSSGLDLAEENPLYREILNELGHTYEQIGQRQADAVINGNDFNIIGGLNNIGISYSKEFIDFSITAGRTVAPDLFSDDKWIVTDEFSINISASKLLSNLKDQGAIDFSEAQYAAFAGISFKRTYRFVHFANSYSEGLILHFDRLFLGFTKFMNKDYLNLGEYEFIQKQDYLSVKAGAIAGAPIYGPIVGSVGVLAKYERLMKVDVESVSESDATNEERLRISFEKTKSASVGVSASISAEFLKLLRVTLFKYDFTYKLEESKKTYLSFYESDYEKLKSDSYYAAQVDRILKGRKADLHTLKNNIVSLEQRKTEQKSSKYNILLWGGHKNAKTQQIEIVKNGVVKRFFRHYYEKLKFKQNVFSRFMYILMKSFLKFDTIVNKDSSDSKKVLVEYSSEVNLVDKKKDINLKEDEKMSIAFTHNFFTATTTGKLRKRHKKVALNNLYNYSGVDPLAIKLFEQDYLVGPVKIKGDYKINKDGIDYILSHTESTLKSKYKQMCQSKSSGKFKWFRNLFNGCLHKMKKSTKRFYTEWALDDFTAKSYSSCSKKSSRYRFFKRRRMRRKCMAMTAKRSLNKDLSIVPLWRFKDLVQTIYLQHKSKVDILSFFGVSNVFYFGKFEAFQENGSHFSTYFNEGKFSGLGVVDNYKRKNNMRGPASIDVEN</sequence>
<dbReference type="InterPro" id="IPR018222">
    <property type="entry name" value="Nuclear_transport_factor_2_euk"/>
</dbReference>
<protein>
    <recommendedName>
        <fullName evidence="3">NTF2 domain-containing protein</fullName>
    </recommendedName>
</protein>
<gene>
    <name evidence="4" type="ORF">A9Q84_12660</name>
</gene>
<dbReference type="Proteomes" id="UP000196531">
    <property type="component" value="Unassembled WGS sequence"/>
</dbReference>
<feature type="signal peptide" evidence="2">
    <location>
        <begin position="1"/>
        <end position="21"/>
    </location>
</feature>
<feature type="domain" description="NTF2" evidence="3">
    <location>
        <begin position="389"/>
        <end position="528"/>
    </location>
</feature>
<accession>A0A1Y5FCI6</accession>
<keyword evidence="2" id="KW-0732">Signal</keyword>
<evidence type="ECO:0000256" key="1">
    <source>
        <dbReference type="SAM" id="Coils"/>
    </source>
</evidence>
<name>A0A1Y5FCI6_9BACT</name>
<keyword evidence="1" id="KW-0175">Coiled coil</keyword>
<feature type="chain" id="PRO_5012712109" description="NTF2 domain-containing protein" evidence="2">
    <location>
        <begin position="22"/>
        <end position="707"/>
    </location>
</feature>
<evidence type="ECO:0000256" key="2">
    <source>
        <dbReference type="SAM" id="SignalP"/>
    </source>
</evidence>
<proteinExistence type="predicted"/>
<evidence type="ECO:0000313" key="5">
    <source>
        <dbReference type="Proteomes" id="UP000196531"/>
    </source>
</evidence>
<organism evidence="4 5">
    <name type="scientific">Halobacteriovorax marinus</name>
    <dbReference type="NCBI Taxonomy" id="97084"/>
    <lineage>
        <taxon>Bacteria</taxon>
        <taxon>Pseudomonadati</taxon>
        <taxon>Bdellovibrionota</taxon>
        <taxon>Bacteriovoracia</taxon>
        <taxon>Bacteriovoracales</taxon>
        <taxon>Halobacteriovoraceae</taxon>
        <taxon>Halobacteriovorax</taxon>
    </lineage>
</organism>
<dbReference type="EMBL" id="MAAO01000006">
    <property type="protein sequence ID" value="OUR97171.1"/>
    <property type="molecule type" value="Genomic_DNA"/>
</dbReference>
<dbReference type="AlphaFoldDB" id="A0A1Y5FCI6"/>
<evidence type="ECO:0000259" key="3">
    <source>
        <dbReference type="PROSITE" id="PS50177"/>
    </source>
</evidence>
<comment type="caution">
    <text evidence="4">The sequence shown here is derived from an EMBL/GenBank/DDBJ whole genome shotgun (WGS) entry which is preliminary data.</text>
</comment>
<feature type="coiled-coil region" evidence="1">
    <location>
        <begin position="337"/>
        <end position="364"/>
    </location>
</feature>
<dbReference type="PROSITE" id="PS50177">
    <property type="entry name" value="NTF2_DOMAIN"/>
    <property type="match status" value="1"/>
</dbReference>
<reference evidence="5" key="1">
    <citation type="journal article" date="2017" name="Proc. Natl. Acad. Sci. U.S.A.">
        <title>Simulation of Deepwater Horizon oil plume reveals substrate specialization within a complex community of hydrocarbon-degraders.</title>
        <authorList>
            <person name="Hu P."/>
            <person name="Dubinsky E.A."/>
            <person name="Probst A.J."/>
            <person name="Wang J."/>
            <person name="Sieber C.M.K."/>
            <person name="Tom L.M."/>
            <person name="Gardinali P."/>
            <person name="Banfield J.F."/>
            <person name="Atlas R.M."/>
            <person name="Andersen G.L."/>
        </authorList>
    </citation>
    <scope>NUCLEOTIDE SEQUENCE [LARGE SCALE GENOMIC DNA]</scope>
</reference>